<reference evidence="4 5" key="1">
    <citation type="submission" date="2019-12" db="EMBL/GenBank/DDBJ databases">
        <title>Isolation and characterization of three novel carbon monoxide-oxidizing members of Halobacteria from salione crusts and soils.</title>
        <authorList>
            <person name="Myers M.R."/>
            <person name="King G.M."/>
        </authorList>
    </citation>
    <scope>NUCLEOTIDE SEQUENCE [LARGE SCALE GENOMIC DNA]</scope>
    <source>
        <strain evidence="4 5">PCN9</strain>
    </source>
</reference>
<dbReference type="Proteomes" id="UP000471521">
    <property type="component" value="Unassembled WGS sequence"/>
</dbReference>
<dbReference type="PANTHER" id="PTHR11203">
    <property type="entry name" value="CLEAVAGE AND POLYADENYLATION SPECIFICITY FACTOR FAMILY MEMBER"/>
    <property type="match status" value="1"/>
</dbReference>
<dbReference type="AlphaFoldDB" id="A0A6B0SKZ6"/>
<feature type="domain" description="Beta-Casp" evidence="3">
    <location>
        <begin position="1"/>
        <end position="37"/>
    </location>
</feature>
<name>A0A6B0SKZ6_9EURY</name>
<dbReference type="InterPro" id="IPR011108">
    <property type="entry name" value="RMMBL"/>
</dbReference>
<dbReference type="OrthoDB" id="40950at2157"/>
<dbReference type="EMBL" id="WUUU01000009">
    <property type="protein sequence ID" value="MXR19572.1"/>
    <property type="molecule type" value="Genomic_DNA"/>
</dbReference>
<evidence type="ECO:0000313" key="4">
    <source>
        <dbReference type="EMBL" id="MXR19572.1"/>
    </source>
</evidence>
<comment type="caution">
    <text evidence="4">The sequence shown here is derived from an EMBL/GenBank/DDBJ whole genome shotgun (WGS) entry which is preliminary data.</text>
</comment>
<sequence length="115" mass="12139">MLSGGPAMTYVPAVAGNPQHLVALTGYQVAGTPGRDLLDTGSAEIDGRHLRVAARVESFDFSAHADREGAARVPRRYRDADVLVNHGDRCEAFAEELRADGVDATAPEVGSVHSV</sequence>
<dbReference type="InterPro" id="IPR022712">
    <property type="entry name" value="Beta_Casp"/>
</dbReference>
<dbReference type="SUPFAM" id="SSF56281">
    <property type="entry name" value="Metallo-hydrolase/oxidoreductase"/>
    <property type="match status" value="1"/>
</dbReference>
<dbReference type="Gene3D" id="3.40.50.10890">
    <property type="match status" value="1"/>
</dbReference>
<keyword evidence="1" id="KW-0378">Hydrolase</keyword>
<dbReference type="GO" id="GO:0016787">
    <property type="term" value="F:hydrolase activity"/>
    <property type="evidence" value="ECO:0007669"/>
    <property type="project" value="UniProtKB-KW"/>
</dbReference>
<dbReference type="Pfam" id="PF07521">
    <property type="entry name" value="RMMBL"/>
    <property type="match status" value="1"/>
</dbReference>
<dbReference type="Pfam" id="PF10996">
    <property type="entry name" value="Beta-Casp"/>
    <property type="match status" value="1"/>
</dbReference>
<dbReference type="GO" id="GO:0004521">
    <property type="term" value="F:RNA endonuclease activity"/>
    <property type="evidence" value="ECO:0007669"/>
    <property type="project" value="TreeGrafter"/>
</dbReference>
<dbReference type="PANTHER" id="PTHR11203:SF52">
    <property type="entry name" value="MRNA 3-END PROCESSING FACTOR"/>
    <property type="match status" value="1"/>
</dbReference>
<gene>
    <name evidence="4" type="ORF">GRX66_02720</name>
</gene>
<evidence type="ECO:0000259" key="2">
    <source>
        <dbReference type="Pfam" id="PF07521"/>
    </source>
</evidence>
<feature type="domain" description="Zn-dependent metallo-hydrolase RNA specificity" evidence="2">
    <location>
        <begin position="50"/>
        <end position="107"/>
    </location>
</feature>
<proteinExistence type="predicted"/>
<keyword evidence="5" id="KW-1185">Reference proteome</keyword>
<evidence type="ECO:0000256" key="1">
    <source>
        <dbReference type="ARBA" id="ARBA00022801"/>
    </source>
</evidence>
<protein>
    <submittedName>
        <fullName evidence="4">Uncharacterized protein</fullName>
    </submittedName>
</protein>
<dbReference type="InterPro" id="IPR050698">
    <property type="entry name" value="MBL"/>
</dbReference>
<accession>A0A6B0SKZ6</accession>
<dbReference type="InterPro" id="IPR036866">
    <property type="entry name" value="RibonucZ/Hydroxyglut_hydro"/>
</dbReference>
<evidence type="ECO:0000313" key="5">
    <source>
        <dbReference type="Proteomes" id="UP000471521"/>
    </source>
</evidence>
<organism evidence="4 5">
    <name type="scientific">Halobacterium bonnevillei</name>
    <dbReference type="NCBI Taxonomy" id="2692200"/>
    <lineage>
        <taxon>Archaea</taxon>
        <taxon>Methanobacteriati</taxon>
        <taxon>Methanobacteriota</taxon>
        <taxon>Stenosarchaea group</taxon>
        <taxon>Halobacteria</taxon>
        <taxon>Halobacteriales</taxon>
        <taxon>Halobacteriaceae</taxon>
        <taxon>Halobacterium</taxon>
    </lineage>
</organism>
<evidence type="ECO:0000259" key="3">
    <source>
        <dbReference type="Pfam" id="PF10996"/>
    </source>
</evidence>